<dbReference type="InterPro" id="IPR014044">
    <property type="entry name" value="CAP_dom"/>
</dbReference>
<dbReference type="PANTHER" id="PTHR31157">
    <property type="entry name" value="SCP DOMAIN-CONTAINING PROTEIN"/>
    <property type="match status" value="1"/>
</dbReference>
<keyword evidence="3" id="KW-0645">Protease</keyword>
<dbReference type="AlphaFoldDB" id="A0A178LU66"/>
<keyword evidence="4" id="KW-1185">Reference proteome</keyword>
<dbReference type="Proteomes" id="UP000078287">
    <property type="component" value="Unassembled WGS sequence"/>
</dbReference>
<name>A0A178LU66_9CHLR</name>
<accession>A0A178LU66</accession>
<dbReference type="CDD" id="cd05379">
    <property type="entry name" value="CAP_bacterial"/>
    <property type="match status" value="1"/>
</dbReference>
<evidence type="ECO:0000313" key="4">
    <source>
        <dbReference type="Proteomes" id="UP000078287"/>
    </source>
</evidence>
<dbReference type="Gene3D" id="3.40.33.10">
    <property type="entry name" value="CAP"/>
    <property type="match status" value="1"/>
</dbReference>
<dbReference type="GO" id="GO:0006508">
    <property type="term" value="P:proteolysis"/>
    <property type="evidence" value="ECO:0007669"/>
    <property type="project" value="UniProtKB-KW"/>
</dbReference>
<protein>
    <submittedName>
        <fullName evidence="3">Serine protease</fullName>
    </submittedName>
</protein>
<comment type="caution">
    <text evidence="3">The sequence shown here is derived from an EMBL/GenBank/DDBJ whole genome shotgun (WGS) entry which is preliminary data.</text>
</comment>
<dbReference type="GO" id="GO:0008233">
    <property type="term" value="F:peptidase activity"/>
    <property type="evidence" value="ECO:0007669"/>
    <property type="project" value="UniProtKB-KW"/>
</dbReference>
<dbReference type="InterPro" id="IPR035940">
    <property type="entry name" value="CAP_sf"/>
</dbReference>
<dbReference type="OrthoDB" id="138893at2"/>
<keyword evidence="3" id="KW-0378">Hydrolase</keyword>
<sequence>MRKRFFTYWIGLFVLGCLTIAPVLAFDPTTQTPELLLDEALTVYYGNLARRDAGQPPLRWNRQLTHASRWFAWDSVANRPSPYCGHQDTNGQWPSDRAVIFGYLGSGGAENAYCGYMQPQDAINGWLNSPGHRNNLLSPGHREIGLGYYRRASDGRGYIAQMFGNDVAYAPVIIENEAINTLNPDVALYIYQPATTGGFAGRRPVTEMMIADNPCFVGASWQPFSNQTRFRLPPGEGWRTVYVKTRDAYGVTAVVSDTIYLGPNPPLAELAATLSDRQSHVTLTGLAHPSLPQVQFSLGWLVDETYATFSLLWGNGERVADSAAWGGGAFRLGLAGWETSAWVYDYNPLVFKDRPLVAYVRLKVANNTSPAEVARFTVKGGGVEYGPLRLRGVDFAAAGQYQEFALPFTFHGADPFLIFQFWRSGNTEVFVDAVTIFTAPQPITNPLTLAVPGGNYRGQGVWVRYTDGTNFTPLSEASMLPVQPANASFMAQRAADPPAPLTITSPCARANWQVAQAEPWVSGVAEEGAMRISVNSAGLATGVYEGTITFAAPGTSFRLTIPVRLQVVEQLFTTYAPLLAR</sequence>
<dbReference type="STRING" id="1707952.A6A03_19775"/>
<keyword evidence="1" id="KW-0732">Signal</keyword>
<gene>
    <name evidence="3" type="ORF">A6A03_19775</name>
</gene>
<dbReference type="PANTHER" id="PTHR31157:SF1">
    <property type="entry name" value="SCP DOMAIN-CONTAINING PROTEIN"/>
    <property type="match status" value="1"/>
</dbReference>
<dbReference type="PROSITE" id="PS51257">
    <property type="entry name" value="PROKAR_LIPOPROTEIN"/>
    <property type="match status" value="1"/>
</dbReference>
<feature type="chain" id="PRO_5008091418" evidence="1">
    <location>
        <begin position="26"/>
        <end position="581"/>
    </location>
</feature>
<dbReference type="SUPFAM" id="SSF55797">
    <property type="entry name" value="PR-1-like"/>
    <property type="match status" value="1"/>
</dbReference>
<dbReference type="RefSeq" id="WP_066791333.1">
    <property type="nucleotide sequence ID" value="NZ_LWQS01000108.1"/>
</dbReference>
<organism evidence="3 4">
    <name type="scientific">Chloroflexus islandicus</name>
    <dbReference type="NCBI Taxonomy" id="1707952"/>
    <lineage>
        <taxon>Bacteria</taxon>
        <taxon>Bacillati</taxon>
        <taxon>Chloroflexota</taxon>
        <taxon>Chloroflexia</taxon>
        <taxon>Chloroflexales</taxon>
        <taxon>Chloroflexineae</taxon>
        <taxon>Chloroflexaceae</taxon>
        <taxon>Chloroflexus</taxon>
    </lineage>
</organism>
<dbReference type="Pfam" id="PF00188">
    <property type="entry name" value="CAP"/>
    <property type="match status" value="1"/>
</dbReference>
<feature type="signal peptide" evidence="1">
    <location>
        <begin position="1"/>
        <end position="25"/>
    </location>
</feature>
<reference evidence="3 4" key="1">
    <citation type="submission" date="2016-04" db="EMBL/GenBank/DDBJ databases">
        <title>Chloroflexus islandicus sp. nov., a thermophilic filamentous anoxygenic phototrophic bacterium from geyser Strokkur (Iceland).</title>
        <authorList>
            <person name="Gaisin V.A."/>
            <person name="Kalashnikov A.M."/>
            <person name="Sukhacheva M.V."/>
            <person name="Grouzdev D.S."/>
            <person name="Ivanov T.M."/>
            <person name="Kuznetsov B."/>
            <person name="Gorlenko V.M."/>
        </authorList>
    </citation>
    <scope>NUCLEOTIDE SEQUENCE [LARGE SCALE GENOMIC DNA]</scope>
    <source>
        <strain evidence="4">isl-2</strain>
    </source>
</reference>
<dbReference type="EMBL" id="LWQS01000108">
    <property type="protein sequence ID" value="OAN37566.1"/>
    <property type="molecule type" value="Genomic_DNA"/>
</dbReference>
<evidence type="ECO:0000313" key="3">
    <source>
        <dbReference type="EMBL" id="OAN37566.1"/>
    </source>
</evidence>
<evidence type="ECO:0000256" key="1">
    <source>
        <dbReference type="SAM" id="SignalP"/>
    </source>
</evidence>
<proteinExistence type="predicted"/>
<feature type="domain" description="SCP" evidence="2">
    <location>
        <begin position="46"/>
        <end position="159"/>
    </location>
</feature>
<evidence type="ECO:0000259" key="2">
    <source>
        <dbReference type="Pfam" id="PF00188"/>
    </source>
</evidence>